<dbReference type="Gene3D" id="2.60.120.10">
    <property type="entry name" value="Jelly Rolls"/>
    <property type="match status" value="1"/>
</dbReference>
<dbReference type="InterPro" id="IPR018060">
    <property type="entry name" value="HTH_AraC"/>
</dbReference>
<evidence type="ECO:0000256" key="1">
    <source>
        <dbReference type="ARBA" id="ARBA00023015"/>
    </source>
</evidence>
<keyword evidence="3" id="KW-0804">Transcription</keyword>
<dbReference type="SMART" id="SM00342">
    <property type="entry name" value="HTH_ARAC"/>
    <property type="match status" value="1"/>
</dbReference>
<reference evidence="5 6" key="1">
    <citation type="submission" date="2023-07" db="EMBL/GenBank/DDBJ databases">
        <title>Sorghum-associated microbial communities from plants grown in Nebraska, USA.</title>
        <authorList>
            <person name="Schachtman D."/>
        </authorList>
    </citation>
    <scope>NUCLEOTIDE SEQUENCE [LARGE SCALE GENOMIC DNA]</scope>
    <source>
        <strain evidence="5 6">CC482</strain>
    </source>
</reference>
<dbReference type="SUPFAM" id="SSF51215">
    <property type="entry name" value="Regulatory protein AraC"/>
    <property type="match status" value="1"/>
</dbReference>
<evidence type="ECO:0000256" key="2">
    <source>
        <dbReference type="ARBA" id="ARBA00023125"/>
    </source>
</evidence>
<dbReference type="PROSITE" id="PS00041">
    <property type="entry name" value="HTH_ARAC_FAMILY_1"/>
    <property type="match status" value="1"/>
</dbReference>
<dbReference type="PANTHER" id="PTHR43280">
    <property type="entry name" value="ARAC-FAMILY TRANSCRIPTIONAL REGULATOR"/>
    <property type="match status" value="1"/>
</dbReference>
<dbReference type="Pfam" id="PF12833">
    <property type="entry name" value="HTH_18"/>
    <property type="match status" value="1"/>
</dbReference>
<dbReference type="Proteomes" id="UP001229346">
    <property type="component" value="Unassembled WGS sequence"/>
</dbReference>
<evidence type="ECO:0000313" key="5">
    <source>
        <dbReference type="EMBL" id="MDQ0112178.1"/>
    </source>
</evidence>
<name>A0ABT9TZP0_PAEHA</name>
<evidence type="ECO:0000256" key="3">
    <source>
        <dbReference type="ARBA" id="ARBA00023163"/>
    </source>
</evidence>
<dbReference type="InterPro" id="IPR018062">
    <property type="entry name" value="HTH_AraC-typ_CS"/>
</dbReference>
<dbReference type="InterPro" id="IPR003313">
    <property type="entry name" value="AraC-bd"/>
</dbReference>
<gene>
    <name evidence="5" type="ORF">J2T15_001613</name>
</gene>
<dbReference type="InterPro" id="IPR020449">
    <property type="entry name" value="Tscrpt_reg_AraC-type_HTH"/>
</dbReference>
<feature type="domain" description="HTH araC/xylS-type" evidence="4">
    <location>
        <begin position="193"/>
        <end position="291"/>
    </location>
</feature>
<keyword evidence="6" id="KW-1185">Reference proteome</keyword>
<keyword evidence="2" id="KW-0238">DNA-binding</keyword>
<dbReference type="RefSeq" id="WP_307202808.1">
    <property type="nucleotide sequence ID" value="NZ_JAUSST010000003.1"/>
</dbReference>
<protein>
    <submittedName>
        <fullName evidence="5">AraC family L-rhamnose operon transcriptional activator RhaR</fullName>
    </submittedName>
</protein>
<evidence type="ECO:0000313" key="6">
    <source>
        <dbReference type="Proteomes" id="UP001229346"/>
    </source>
</evidence>
<dbReference type="InterPro" id="IPR014710">
    <property type="entry name" value="RmlC-like_jellyroll"/>
</dbReference>
<dbReference type="PRINTS" id="PR00032">
    <property type="entry name" value="HTHARAC"/>
</dbReference>
<sequence>MNRTTELFKSEAYLQNNLRLFVNRATEDFNVPFHSHEFIEYCYVAQGKGYHHIENETFPVHKGMLYVIPVGISHVFRPSTPGPAGEPLIVYNCLFDNYMVDRLSPILLDDPVQEHLKSLCGGNERSSASSYFNAFDRDGSIESIMQRLYREMSVPSIGSATMLLSLVSQLAITVYRLKYGDADKRSADAADFTNVIQYIGEHLSEPITLSDLSHISRWSIRHLQRLFQRHSGQSFGSYLQNARIHKSCELLRGSSRKVSVIAELVGYRDIDSFNAVFKKIVGQSPSEYRSLQGG</sequence>
<proteinExistence type="predicted"/>
<dbReference type="InterPro" id="IPR037923">
    <property type="entry name" value="HTH-like"/>
</dbReference>
<dbReference type="PROSITE" id="PS01124">
    <property type="entry name" value="HTH_ARAC_FAMILY_2"/>
    <property type="match status" value="1"/>
</dbReference>
<keyword evidence="1" id="KW-0805">Transcription regulation</keyword>
<dbReference type="SUPFAM" id="SSF46689">
    <property type="entry name" value="Homeodomain-like"/>
    <property type="match status" value="2"/>
</dbReference>
<dbReference type="Gene3D" id="1.10.10.60">
    <property type="entry name" value="Homeodomain-like"/>
    <property type="match status" value="2"/>
</dbReference>
<organism evidence="5 6">
    <name type="scientific">Paenibacillus harenae</name>
    <dbReference type="NCBI Taxonomy" id="306543"/>
    <lineage>
        <taxon>Bacteria</taxon>
        <taxon>Bacillati</taxon>
        <taxon>Bacillota</taxon>
        <taxon>Bacilli</taxon>
        <taxon>Bacillales</taxon>
        <taxon>Paenibacillaceae</taxon>
        <taxon>Paenibacillus</taxon>
    </lineage>
</organism>
<evidence type="ECO:0000259" key="4">
    <source>
        <dbReference type="PROSITE" id="PS01124"/>
    </source>
</evidence>
<dbReference type="PANTHER" id="PTHR43280:SF28">
    <property type="entry name" value="HTH-TYPE TRANSCRIPTIONAL ACTIVATOR RHAS"/>
    <property type="match status" value="1"/>
</dbReference>
<comment type="caution">
    <text evidence="5">The sequence shown here is derived from an EMBL/GenBank/DDBJ whole genome shotgun (WGS) entry which is preliminary data.</text>
</comment>
<dbReference type="InterPro" id="IPR009057">
    <property type="entry name" value="Homeodomain-like_sf"/>
</dbReference>
<dbReference type="CDD" id="cd02208">
    <property type="entry name" value="cupin_RmlC-like"/>
    <property type="match status" value="1"/>
</dbReference>
<dbReference type="Pfam" id="PF02311">
    <property type="entry name" value="AraC_binding"/>
    <property type="match status" value="1"/>
</dbReference>
<dbReference type="EMBL" id="JAUSSU010000003">
    <property type="protein sequence ID" value="MDQ0112178.1"/>
    <property type="molecule type" value="Genomic_DNA"/>
</dbReference>
<accession>A0ABT9TZP0</accession>